<feature type="transmembrane region" description="Helical" evidence="1">
    <location>
        <begin position="219"/>
        <end position="237"/>
    </location>
</feature>
<protein>
    <submittedName>
        <fullName evidence="2">ABC transporter permease</fullName>
    </submittedName>
</protein>
<gene>
    <name evidence="2" type="ORF">CUJ83_00105</name>
</gene>
<dbReference type="Pfam" id="PF12679">
    <property type="entry name" value="ABC2_membrane_2"/>
    <property type="match status" value="1"/>
</dbReference>
<dbReference type="AlphaFoldDB" id="A0AAP2W3Q9"/>
<comment type="caution">
    <text evidence="2">The sequence shown here is derived from an EMBL/GenBank/DDBJ whole genome shotgun (WGS) entry which is preliminary data.</text>
</comment>
<evidence type="ECO:0000256" key="1">
    <source>
        <dbReference type="SAM" id="Phobius"/>
    </source>
</evidence>
<feature type="transmembrane region" description="Helical" evidence="1">
    <location>
        <begin position="159"/>
        <end position="183"/>
    </location>
</feature>
<reference evidence="2 3" key="1">
    <citation type="submission" date="2017-11" db="EMBL/GenBank/DDBJ databases">
        <title>Isolation and Characterization of Family Methanocellaceae Species from Potential Methane Hydrate Area Offshore Southwestern Taiwan.</title>
        <authorList>
            <person name="Zhang W.-L."/>
            <person name="Chen W.-C."/>
            <person name="Lai M.-C."/>
            <person name="Chen S.-C."/>
        </authorList>
    </citation>
    <scope>NUCLEOTIDE SEQUENCE [LARGE SCALE GENOMIC DNA]</scope>
    <source>
        <strain evidence="2 3">CWC-04</strain>
    </source>
</reference>
<sequence>MRKEFEEVIKNKYILSTMASFPLVFSIAIPMIYLLTIPSNISEADVAMFEGLIPNFDSMTPQQSLIYYIVQSNLPFYLMMPSVIPTLISSYSIVGEKKGGTLEPLLATPVSSRDILLGKSLAAVIPSVLITWFSFLIYMTLVDAMTFKIFNYPILPNTLWFVSIFITAPLLTLMSVYLSILVSSKVNDIRAAQQISAVFVVPIMGVFVLQLFGYVSIDISTMIFFSLIIFIMDIILVRAGTKIFRREEILTKWA</sequence>
<dbReference type="PANTHER" id="PTHR43471:SF1">
    <property type="entry name" value="ABC TRANSPORTER PERMEASE PROTEIN NOSY-RELATED"/>
    <property type="match status" value="1"/>
</dbReference>
<keyword evidence="1" id="KW-0812">Transmembrane</keyword>
<evidence type="ECO:0000313" key="3">
    <source>
        <dbReference type="Proteomes" id="UP001320159"/>
    </source>
</evidence>
<dbReference type="PANTHER" id="PTHR43471">
    <property type="entry name" value="ABC TRANSPORTER PERMEASE"/>
    <property type="match status" value="1"/>
</dbReference>
<feature type="transmembrane region" description="Helical" evidence="1">
    <location>
        <begin position="115"/>
        <end position="139"/>
    </location>
</feature>
<organism evidence="2 3">
    <name type="scientific">Methanooceanicella nereidis</name>
    <dbReference type="NCBI Taxonomy" id="2052831"/>
    <lineage>
        <taxon>Archaea</taxon>
        <taxon>Methanobacteriati</taxon>
        <taxon>Methanobacteriota</taxon>
        <taxon>Stenosarchaea group</taxon>
        <taxon>Methanomicrobia</taxon>
        <taxon>Methanocellales</taxon>
        <taxon>Methanocellaceae</taxon>
        <taxon>Methanooceanicella</taxon>
    </lineage>
</organism>
<dbReference type="GO" id="GO:0005886">
    <property type="term" value="C:plasma membrane"/>
    <property type="evidence" value="ECO:0007669"/>
    <property type="project" value="UniProtKB-SubCell"/>
</dbReference>
<evidence type="ECO:0000313" key="2">
    <source>
        <dbReference type="EMBL" id="MCD1293400.1"/>
    </source>
</evidence>
<feature type="transmembrane region" description="Helical" evidence="1">
    <location>
        <begin position="12"/>
        <end position="35"/>
    </location>
</feature>
<keyword evidence="1" id="KW-1133">Transmembrane helix</keyword>
<accession>A0AAP2W3Q9</accession>
<dbReference type="EMBL" id="PGCK01000001">
    <property type="protein sequence ID" value="MCD1293400.1"/>
    <property type="molecule type" value="Genomic_DNA"/>
</dbReference>
<dbReference type="Proteomes" id="UP001320159">
    <property type="component" value="Unassembled WGS sequence"/>
</dbReference>
<keyword evidence="3" id="KW-1185">Reference proteome</keyword>
<dbReference type="GO" id="GO:0140359">
    <property type="term" value="F:ABC-type transporter activity"/>
    <property type="evidence" value="ECO:0007669"/>
    <property type="project" value="InterPro"/>
</dbReference>
<feature type="transmembrane region" description="Helical" evidence="1">
    <location>
        <begin position="74"/>
        <end position="94"/>
    </location>
</feature>
<proteinExistence type="predicted"/>
<keyword evidence="1" id="KW-0472">Membrane</keyword>
<feature type="transmembrane region" description="Helical" evidence="1">
    <location>
        <begin position="195"/>
        <end position="213"/>
    </location>
</feature>
<name>A0AAP2W3Q9_9EURY</name>